<keyword evidence="2" id="KW-0521">NADP</keyword>
<dbReference type="EMBL" id="MDYN01000019">
    <property type="protein sequence ID" value="OQD82914.1"/>
    <property type="molecule type" value="Genomic_DNA"/>
</dbReference>
<comment type="similarity">
    <text evidence="1">Belongs to the short-chain dehydrogenases/reductases (SDR) family.</text>
</comment>
<evidence type="ECO:0000256" key="3">
    <source>
        <dbReference type="ARBA" id="ARBA00023002"/>
    </source>
</evidence>
<dbReference type="Gene3D" id="3.40.50.720">
    <property type="entry name" value="NAD(P)-binding Rossmann-like Domain"/>
    <property type="match status" value="1"/>
</dbReference>
<dbReference type="GO" id="GO:0016491">
    <property type="term" value="F:oxidoreductase activity"/>
    <property type="evidence" value="ECO:0007669"/>
    <property type="project" value="UniProtKB-KW"/>
</dbReference>
<dbReference type="InterPro" id="IPR036291">
    <property type="entry name" value="NAD(P)-bd_dom_sf"/>
</dbReference>
<reference evidence="5" key="1">
    <citation type="journal article" date="2017" name="Nat. Microbiol.">
        <title>Global analysis of biosynthetic gene clusters reveals vast potential of secondary metabolite production in Penicillium species.</title>
        <authorList>
            <person name="Nielsen J.C."/>
            <person name="Grijseels S."/>
            <person name="Prigent S."/>
            <person name="Ji B."/>
            <person name="Dainat J."/>
            <person name="Nielsen K.F."/>
            <person name="Frisvad J.C."/>
            <person name="Workman M."/>
            <person name="Nielsen J."/>
        </authorList>
    </citation>
    <scope>NUCLEOTIDE SEQUENCE [LARGE SCALE GENOMIC DNA]</scope>
    <source>
        <strain evidence="5">IBT 31811</strain>
    </source>
</reference>
<dbReference type="InterPro" id="IPR002347">
    <property type="entry name" value="SDR_fam"/>
</dbReference>
<gene>
    <name evidence="4" type="ORF">PENANT_c019G02199</name>
</gene>
<proteinExistence type="inferred from homology"/>
<dbReference type="STRING" id="416450.A0A1V6Q0V3"/>
<name>A0A1V6Q0V3_9EURO</name>
<comment type="caution">
    <text evidence="4">The sequence shown here is derived from an EMBL/GenBank/DDBJ whole genome shotgun (WGS) entry which is preliminary data.</text>
</comment>
<accession>A0A1V6Q0V3</accession>
<dbReference type="PANTHER" id="PTHR24320">
    <property type="entry name" value="RETINOL DEHYDROGENASE"/>
    <property type="match status" value="1"/>
</dbReference>
<evidence type="ECO:0008006" key="6">
    <source>
        <dbReference type="Google" id="ProtNLM"/>
    </source>
</evidence>
<dbReference type="AlphaFoldDB" id="A0A1V6Q0V3"/>
<dbReference type="Proteomes" id="UP000191672">
    <property type="component" value="Unassembled WGS sequence"/>
</dbReference>
<organism evidence="4 5">
    <name type="scientific">Penicillium antarcticum</name>
    <dbReference type="NCBI Taxonomy" id="416450"/>
    <lineage>
        <taxon>Eukaryota</taxon>
        <taxon>Fungi</taxon>
        <taxon>Dikarya</taxon>
        <taxon>Ascomycota</taxon>
        <taxon>Pezizomycotina</taxon>
        <taxon>Eurotiomycetes</taxon>
        <taxon>Eurotiomycetidae</taxon>
        <taxon>Eurotiales</taxon>
        <taxon>Aspergillaceae</taxon>
        <taxon>Penicillium</taxon>
    </lineage>
</organism>
<dbReference type="PRINTS" id="PR00081">
    <property type="entry name" value="GDHRDH"/>
</dbReference>
<keyword evidence="3" id="KW-0560">Oxidoreductase</keyword>
<evidence type="ECO:0000256" key="1">
    <source>
        <dbReference type="ARBA" id="ARBA00006484"/>
    </source>
</evidence>
<keyword evidence="5" id="KW-1185">Reference proteome</keyword>
<dbReference type="SUPFAM" id="SSF51735">
    <property type="entry name" value="NAD(P)-binding Rossmann-fold domains"/>
    <property type="match status" value="1"/>
</dbReference>
<dbReference type="PANTHER" id="PTHR24320:SF252">
    <property type="entry name" value="DEHYDROGENASE_REDUCTASE FAMILY PROTEIN, PUTATIVE (AFU_ORTHOLOGUE AFUA_3G08550)-RELATED"/>
    <property type="match status" value="1"/>
</dbReference>
<dbReference type="Pfam" id="PF00106">
    <property type="entry name" value="adh_short"/>
    <property type="match status" value="1"/>
</dbReference>
<evidence type="ECO:0000313" key="4">
    <source>
        <dbReference type="EMBL" id="OQD82914.1"/>
    </source>
</evidence>
<protein>
    <recommendedName>
        <fullName evidence="6">Ketoreductase (KR) domain-containing protein</fullName>
    </recommendedName>
</protein>
<evidence type="ECO:0000256" key="2">
    <source>
        <dbReference type="ARBA" id="ARBA00022857"/>
    </source>
</evidence>
<sequence>MPENIPLTPKGISLAGKTAIVTGGNKGLGFEVARQFLHLNVSRLIITARDEAKGSAAVAALKADPVVIAACARDGNNPKVEFCLLDLNDYHSGVLFSRKIKAEVSELHILVLNAGVNIFEYQTSKSGHEKVMQGKSTSHPLNCYTNFLIVINLSSLIRGTSKKCNAPSRITFVGSFSHDQHSLDEVPMPASQSILDYYDDKNVYRRFRRYQDSKFVVNAFVQQMSRMIMSNDVIINNVCPGVVETSLNQTVPLWLKPFMWVYIKMYSRTLHEGARIIVKAAVVVGQESHGAFVQNDQTDLGAPFFYGKGARRFGWELWNEVIDDIEQVFAHPRV</sequence>
<evidence type="ECO:0000313" key="5">
    <source>
        <dbReference type="Proteomes" id="UP000191672"/>
    </source>
</evidence>